<dbReference type="Proteomes" id="UP000297814">
    <property type="component" value="Unassembled WGS sequence"/>
</dbReference>
<keyword evidence="3" id="KW-1185">Reference proteome</keyword>
<reference evidence="2 3" key="1">
    <citation type="submission" date="2017-12" db="EMBL/GenBank/DDBJ databases">
        <title>Comparative genomics of Botrytis spp.</title>
        <authorList>
            <person name="Valero-Jimenez C.A."/>
            <person name="Tapia P."/>
            <person name="Veloso J."/>
            <person name="Silva-Moreno E."/>
            <person name="Staats M."/>
            <person name="Valdes J.H."/>
            <person name="Van Kan J.A.L."/>
        </authorList>
    </citation>
    <scope>NUCLEOTIDE SEQUENCE [LARGE SCALE GENOMIC DNA]</scope>
    <source>
        <strain evidence="2 3">Bh0001</strain>
    </source>
</reference>
<comment type="caution">
    <text evidence="2">The sequence shown here is derived from an EMBL/GenBank/DDBJ whole genome shotgun (WGS) entry which is preliminary data.</text>
</comment>
<evidence type="ECO:0000313" key="2">
    <source>
        <dbReference type="EMBL" id="TGO35117.1"/>
    </source>
</evidence>
<dbReference type="Pfam" id="PF06985">
    <property type="entry name" value="HET"/>
    <property type="match status" value="1"/>
</dbReference>
<feature type="domain" description="Heterokaryon incompatibility" evidence="1">
    <location>
        <begin position="2"/>
        <end position="122"/>
    </location>
</feature>
<name>A0A4Z1GN91_9HELO</name>
<dbReference type="EMBL" id="PQXK01000170">
    <property type="protein sequence ID" value="TGO35117.1"/>
    <property type="molecule type" value="Genomic_DNA"/>
</dbReference>
<protein>
    <recommendedName>
        <fullName evidence="1">Heterokaryon incompatibility domain-containing protein</fullName>
    </recommendedName>
</protein>
<proteinExistence type="predicted"/>
<accession>A0A4Z1GN91</accession>
<dbReference type="InterPro" id="IPR010730">
    <property type="entry name" value="HET"/>
</dbReference>
<dbReference type="PANTHER" id="PTHR33112">
    <property type="entry name" value="DOMAIN PROTEIN, PUTATIVE-RELATED"/>
    <property type="match status" value="1"/>
</dbReference>
<dbReference type="AlphaFoldDB" id="A0A4Z1GN91"/>
<organism evidence="2 3">
    <name type="scientific">Botrytis hyacinthi</name>
    <dbReference type="NCBI Taxonomy" id="278943"/>
    <lineage>
        <taxon>Eukaryota</taxon>
        <taxon>Fungi</taxon>
        <taxon>Dikarya</taxon>
        <taxon>Ascomycota</taxon>
        <taxon>Pezizomycotina</taxon>
        <taxon>Leotiomycetes</taxon>
        <taxon>Helotiales</taxon>
        <taxon>Sclerotiniaceae</taxon>
        <taxon>Botrytis</taxon>
    </lineage>
</organism>
<gene>
    <name evidence="2" type="ORF">BHYA_0170g00300</name>
</gene>
<sequence>MPATFQDAIQYTKDMEISYIWIDFLCIMQDSPEDWRTEAALMYKVYAQSLCNIAASYASNERSLNTGLFYTLTPDDIVTLSVMYKFRTKKEYQGLYGISLKSNHIIDDSEYAIYGRAWVLQERLLSPRTIHFSKQLIWECREKRASESFPMGLSLISRNGSRDSNFSRDWRLSLRVDGCEFWEDTVGRYLKSSLTYPSDQLVALGAIAREYETELDDVYFAGLWKKELPLNLLWKIRRSCQFCLRENTYRCSTWSWTSLEICYPAEVQFPRTNVQALVEVLEAKVSSPPGRAHTEYFAGHIWLKGKLYPVVSKDSYEWRCHDYNYHGCSFNTGRITDFDVVSFLDIKIQESEDSRLYLIPIESRVLGKFIECLILRSTLTGSMEFERVGVLCFTPTCFDKDDEQLRPIIEWAGAKDPLSRGRDTITIF</sequence>
<evidence type="ECO:0000313" key="3">
    <source>
        <dbReference type="Proteomes" id="UP000297814"/>
    </source>
</evidence>
<evidence type="ECO:0000259" key="1">
    <source>
        <dbReference type="Pfam" id="PF06985"/>
    </source>
</evidence>
<dbReference type="PANTHER" id="PTHR33112:SF10">
    <property type="entry name" value="TOL"/>
    <property type="match status" value="1"/>
</dbReference>